<keyword evidence="2" id="KW-1185">Reference proteome</keyword>
<dbReference type="Pfam" id="PF11528">
    <property type="entry name" value="DUF3224"/>
    <property type="match status" value="1"/>
</dbReference>
<dbReference type="SUPFAM" id="SSF159238">
    <property type="entry name" value="SO1590-like"/>
    <property type="match status" value="1"/>
</dbReference>
<evidence type="ECO:0000313" key="1">
    <source>
        <dbReference type="EMBL" id="WOO85361.1"/>
    </source>
</evidence>
<sequence>MAPVSFTAKSYCRGGEPTPLKVNGNTPEGQVLFYDFSRRLEGDAQGEATAAFVAASHAANRESNTAAGVFYFEGTIRGKKGWFSATLTGVLDFPRIESKFEIIEAATGGELAGLKGRGWYIIGEMDPTGHDDGNDLHFEVDLP</sequence>
<organism evidence="1 2">
    <name type="scientific">Vanrija pseudolonga</name>
    <dbReference type="NCBI Taxonomy" id="143232"/>
    <lineage>
        <taxon>Eukaryota</taxon>
        <taxon>Fungi</taxon>
        <taxon>Dikarya</taxon>
        <taxon>Basidiomycota</taxon>
        <taxon>Agaricomycotina</taxon>
        <taxon>Tremellomycetes</taxon>
        <taxon>Trichosporonales</taxon>
        <taxon>Trichosporonaceae</taxon>
        <taxon>Vanrija</taxon>
    </lineage>
</organism>
<reference evidence="1" key="1">
    <citation type="submission" date="2023-10" db="EMBL/GenBank/DDBJ databases">
        <authorList>
            <person name="Noh H."/>
        </authorList>
    </citation>
    <scope>NUCLEOTIDE SEQUENCE</scope>
    <source>
        <strain evidence="1">DUCC4014</strain>
    </source>
</reference>
<gene>
    <name evidence="1" type="ORF">LOC62_07G008861</name>
</gene>
<accession>A0AAF1BL27</accession>
<dbReference type="EMBL" id="CP086720">
    <property type="protein sequence ID" value="WOO85361.1"/>
    <property type="molecule type" value="Genomic_DNA"/>
</dbReference>
<name>A0AAF1BL27_9TREE</name>
<dbReference type="GeneID" id="87812025"/>
<dbReference type="InterPro" id="IPR021607">
    <property type="entry name" value="DUF3224"/>
</dbReference>
<dbReference type="InterPro" id="IPR023159">
    <property type="entry name" value="SO1590-like_sf"/>
</dbReference>
<evidence type="ECO:0000313" key="2">
    <source>
        <dbReference type="Proteomes" id="UP000827549"/>
    </source>
</evidence>
<protein>
    <submittedName>
        <fullName evidence="1">Uncharacterized protein</fullName>
    </submittedName>
</protein>
<proteinExistence type="predicted"/>
<dbReference type="RefSeq" id="XP_062631387.1">
    <property type="nucleotide sequence ID" value="XM_062775403.1"/>
</dbReference>
<dbReference type="Proteomes" id="UP000827549">
    <property type="component" value="Chromosome 7"/>
</dbReference>
<dbReference type="Gene3D" id="2.40.350.10">
    <property type="entry name" value="SO1590-like"/>
    <property type="match status" value="1"/>
</dbReference>
<dbReference type="AlphaFoldDB" id="A0AAF1BL27"/>